<feature type="domain" description="HAMP" evidence="6">
    <location>
        <begin position="215"/>
        <end position="268"/>
    </location>
</feature>
<dbReference type="SMART" id="SM00304">
    <property type="entry name" value="HAMP"/>
    <property type="match status" value="1"/>
</dbReference>
<feature type="domain" description="Methyl-accepting transducer" evidence="5">
    <location>
        <begin position="301"/>
        <end position="530"/>
    </location>
</feature>
<dbReference type="PANTHER" id="PTHR32089">
    <property type="entry name" value="METHYL-ACCEPTING CHEMOTAXIS PROTEIN MCPB"/>
    <property type="match status" value="1"/>
</dbReference>
<evidence type="ECO:0000259" key="5">
    <source>
        <dbReference type="PROSITE" id="PS50111"/>
    </source>
</evidence>
<dbReference type="PROSITE" id="PS50885">
    <property type="entry name" value="HAMP"/>
    <property type="match status" value="1"/>
</dbReference>
<keyword evidence="8" id="KW-1185">Reference proteome</keyword>
<dbReference type="Gene3D" id="1.10.8.500">
    <property type="entry name" value="HAMP domain in histidine kinase"/>
    <property type="match status" value="1"/>
</dbReference>
<accession>A0ABX7B6B6</accession>
<dbReference type="Pfam" id="PF00672">
    <property type="entry name" value="HAMP"/>
    <property type="match status" value="1"/>
</dbReference>
<dbReference type="InterPro" id="IPR024478">
    <property type="entry name" value="HlyB_4HB_MCP"/>
</dbReference>
<dbReference type="EMBL" id="CP067420">
    <property type="protein sequence ID" value="QQP89920.1"/>
    <property type="molecule type" value="Genomic_DNA"/>
</dbReference>
<keyword evidence="4" id="KW-1133">Transmembrane helix</keyword>
<dbReference type="Proteomes" id="UP000595197">
    <property type="component" value="Chromosome"/>
</dbReference>
<dbReference type="SUPFAM" id="SSF58104">
    <property type="entry name" value="Methyl-accepting chemotaxis protein (MCP) signaling domain"/>
    <property type="match status" value="1"/>
</dbReference>
<evidence type="ECO:0000256" key="3">
    <source>
        <dbReference type="PROSITE-ProRule" id="PRU00284"/>
    </source>
</evidence>
<reference evidence="7" key="1">
    <citation type="submission" date="2021-02" db="EMBL/GenBank/DDBJ databases">
        <title>Skermanella TT6 skin isolate.</title>
        <authorList>
            <person name="Lee K."/>
            <person name="Ganzorig M."/>
        </authorList>
    </citation>
    <scope>NUCLEOTIDE SEQUENCE</scope>
    <source>
        <strain evidence="7">TT6</strain>
    </source>
</reference>
<dbReference type="SMART" id="SM00283">
    <property type="entry name" value="MA"/>
    <property type="match status" value="1"/>
</dbReference>
<sequence>MPVKRLQSLKISTKIYLLVGFLGLIAALIGTVGVVTLRTYDAQMDVITTASTRALLGERVNGLVNSVVMDSRGIYMAENPERVERFGKPLLENLKSIEDLIREWRPLVPADHLAQFAKVEERAAEFVRFRARLVELGRQGGAAPAREWGDNEANRTNRQAFNKELQAIAALNAGMVDAGSAALDTFYDRMLLTLALLSVLGVGSAAGLAIVVVRRTVTGPLAEVTGTMKRLAGGDAGVEVRGTDRGDEIGEMARTVGVFRDNLRHAAALEEQRRADEEARGRRSLGLERLTTEFGVNIDQVVKAVTSQAAEMRSTSESMSAIAEETARQSSAAASASDQARVNVQTVAAAAEELSSSIGEIGRQVGESSRIAGIAVAEVERTNGSVAGLVAAADKIGEVVSLISDIASQTNLLALNATIEAARAGEAGKGFAIVASEVKNLANQTARATEEISLQISGMQSATSGAVGAIQTIGGTITKIDEIVTVIAAAVEEQGAATREIARNIQEASRGTDEVSTNINGVHGAAGETGRTATQVLDAAAGLARQAEALHREVGDFITRVKSA</sequence>
<evidence type="ECO:0000256" key="2">
    <source>
        <dbReference type="ARBA" id="ARBA00029447"/>
    </source>
</evidence>
<dbReference type="PANTHER" id="PTHR32089:SF112">
    <property type="entry name" value="LYSOZYME-LIKE PROTEIN-RELATED"/>
    <property type="match status" value="1"/>
</dbReference>
<evidence type="ECO:0000256" key="4">
    <source>
        <dbReference type="SAM" id="Phobius"/>
    </source>
</evidence>
<dbReference type="CDD" id="cd06225">
    <property type="entry name" value="HAMP"/>
    <property type="match status" value="1"/>
</dbReference>
<feature type="transmembrane region" description="Helical" evidence="4">
    <location>
        <begin position="15"/>
        <end position="37"/>
    </location>
</feature>
<gene>
    <name evidence="7" type="ORF">IGS68_01175</name>
</gene>
<keyword evidence="4" id="KW-0812">Transmembrane</keyword>
<feature type="transmembrane region" description="Helical" evidence="4">
    <location>
        <begin position="191"/>
        <end position="213"/>
    </location>
</feature>
<evidence type="ECO:0000313" key="7">
    <source>
        <dbReference type="EMBL" id="QQP89920.1"/>
    </source>
</evidence>
<dbReference type="RefSeq" id="WP_201076718.1">
    <property type="nucleotide sequence ID" value="NZ_CP067420.1"/>
</dbReference>
<dbReference type="InterPro" id="IPR003660">
    <property type="entry name" value="HAMP_dom"/>
</dbReference>
<dbReference type="Gene3D" id="1.10.287.950">
    <property type="entry name" value="Methyl-accepting chemotaxis protein"/>
    <property type="match status" value="1"/>
</dbReference>
<evidence type="ECO:0000313" key="8">
    <source>
        <dbReference type="Proteomes" id="UP000595197"/>
    </source>
</evidence>
<dbReference type="Pfam" id="PF12729">
    <property type="entry name" value="4HB_MCP_1"/>
    <property type="match status" value="1"/>
</dbReference>
<dbReference type="InterPro" id="IPR004089">
    <property type="entry name" value="MCPsignal_dom"/>
</dbReference>
<proteinExistence type="inferred from homology"/>
<dbReference type="PRINTS" id="PR00260">
    <property type="entry name" value="CHEMTRNSDUCR"/>
</dbReference>
<name>A0ABX7B6B6_9PROT</name>
<dbReference type="Pfam" id="PF00015">
    <property type="entry name" value="MCPsignal"/>
    <property type="match status" value="1"/>
</dbReference>
<comment type="similarity">
    <text evidence="2">Belongs to the methyl-accepting chemotaxis (MCP) protein family.</text>
</comment>
<keyword evidence="4" id="KW-0472">Membrane</keyword>
<dbReference type="PROSITE" id="PS50111">
    <property type="entry name" value="CHEMOTAXIS_TRANSDUC_2"/>
    <property type="match status" value="1"/>
</dbReference>
<keyword evidence="1 3" id="KW-0807">Transducer</keyword>
<evidence type="ECO:0000256" key="1">
    <source>
        <dbReference type="ARBA" id="ARBA00023224"/>
    </source>
</evidence>
<evidence type="ECO:0000259" key="6">
    <source>
        <dbReference type="PROSITE" id="PS50885"/>
    </source>
</evidence>
<protein>
    <submittedName>
        <fullName evidence="7">MCP four helix bundle domain-containing protein</fullName>
    </submittedName>
</protein>
<dbReference type="InterPro" id="IPR004090">
    <property type="entry name" value="Chemotax_Me-accpt_rcpt"/>
</dbReference>
<organism evidence="7 8">
    <name type="scientific">Skermanella cutis</name>
    <dbReference type="NCBI Taxonomy" id="2775420"/>
    <lineage>
        <taxon>Bacteria</taxon>
        <taxon>Pseudomonadati</taxon>
        <taxon>Pseudomonadota</taxon>
        <taxon>Alphaproteobacteria</taxon>
        <taxon>Rhodospirillales</taxon>
        <taxon>Azospirillaceae</taxon>
        <taxon>Skermanella</taxon>
    </lineage>
</organism>